<dbReference type="InterPro" id="IPR003370">
    <property type="entry name" value="Chromate_transpt"/>
</dbReference>
<keyword evidence="4 7" id="KW-0812">Transmembrane</keyword>
<keyword evidence="6 7" id="KW-0472">Membrane</keyword>
<evidence type="ECO:0000256" key="6">
    <source>
        <dbReference type="ARBA" id="ARBA00023136"/>
    </source>
</evidence>
<accession>A0ABT1S2J0</accession>
<protein>
    <submittedName>
        <fullName evidence="8">Chromate transporter</fullName>
    </submittedName>
</protein>
<dbReference type="RefSeq" id="WP_066862662.1">
    <property type="nucleotide sequence ID" value="NZ_CABKVV010000013.1"/>
</dbReference>
<keyword evidence="5 7" id="KW-1133">Transmembrane helix</keyword>
<feature type="transmembrane region" description="Helical" evidence="7">
    <location>
        <begin position="107"/>
        <end position="130"/>
    </location>
</feature>
<evidence type="ECO:0000256" key="4">
    <source>
        <dbReference type="ARBA" id="ARBA00022692"/>
    </source>
</evidence>
<comment type="subcellular location">
    <subcellularLocation>
        <location evidence="1">Cell membrane</location>
        <topology evidence="1">Multi-pass membrane protein</topology>
    </subcellularLocation>
</comment>
<sequence length="186" mass="19978">MKKGGYLDLFLTFARIGGLTFGGGYAMLPMLQKEVVENRGWATEEELLDYYAVGQCTPGIIAVNVATFIGHKEKGILGGICATLGVVAPSFFIILVLAAFIRNFADNIYVAHALAGIRVAVAALVVDAVIKLWKKGVKDLLGILLFILVFVLSVAFSLSPIWVVLGAILLGLFYGRFVPSRKSGVK</sequence>
<keyword evidence="3" id="KW-1003">Cell membrane</keyword>
<evidence type="ECO:0000256" key="2">
    <source>
        <dbReference type="ARBA" id="ARBA00005262"/>
    </source>
</evidence>
<dbReference type="Pfam" id="PF02417">
    <property type="entry name" value="Chromate_transp"/>
    <property type="match status" value="1"/>
</dbReference>
<evidence type="ECO:0000313" key="9">
    <source>
        <dbReference type="Proteomes" id="UP001524473"/>
    </source>
</evidence>
<dbReference type="Proteomes" id="UP001524473">
    <property type="component" value="Unassembled WGS sequence"/>
</dbReference>
<evidence type="ECO:0000256" key="7">
    <source>
        <dbReference type="SAM" id="Phobius"/>
    </source>
</evidence>
<evidence type="ECO:0000256" key="1">
    <source>
        <dbReference type="ARBA" id="ARBA00004651"/>
    </source>
</evidence>
<keyword evidence="9" id="KW-1185">Reference proteome</keyword>
<feature type="transmembrane region" description="Helical" evidence="7">
    <location>
        <begin position="137"/>
        <end position="155"/>
    </location>
</feature>
<dbReference type="GeneID" id="90531966"/>
<comment type="similarity">
    <text evidence="2">Belongs to the chromate ion transporter (CHR) (TC 2.A.51) family.</text>
</comment>
<feature type="transmembrane region" description="Helical" evidence="7">
    <location>
        <begin position="76"/>
        <end position="101"/>
    </location>
</feature>
<reference evidence="8 9" key="1">
    <citation type="submission" date="2022-06" db="EMBL/GenBank/DDBJ databases">
        <title>Isolation of gut microbiota from human fecal samples.</title>
        <authorList>
            <person name="Pamer E.G."/>
            <person name="Barat B."/>
            <person name="Waligurski E."/>
            <person name="Medina S."/>
            <person name="Paddock L."/>
            <person name="Mostad J."/>
        </authorList>
    </citation>
    <scope>NUCLEOTIDE SEQUENCE [LARGE SCALE GENOMIC DNA]</scope>
    <source>
        <strain evidence="8 9">DFI.9.73</strain>
    </source>
</reference>
<proteinExistence type="inferred from homology"/>
<feature type="transmembrane region" description="Helical" evidence="7">
    <location>
        <begin position="7"/>
        <end position="28"/>
    </location>
</feature>
<dbReference type="InterPro" id="IPR052518">
    <property type="entry name" value="CHR_Transporter"/>
</dbReference>
<organism evidence="8 9">
    <name type="scientific">Neglectibacter timonensis</name>
    <dbReference type="NCBI Taxonomy" id="1776382"/>
    <lineage>
        <taxon>Bacteria</taxon>
        <taxon>Bacillati</taxon>
        <taxon>Bacillota</taxon>
        <taxon>Clostridia</taxon>
        <taxon>Eubacteriales</taxon>
        <taxon>Oscillospiraceae</taxon>
        <taxon>Neglectibacter</taxon>
    </lineage>
</organism>
<dbReference type="PANTHER" id="PTHR43663">
    <property type="entry name" value="CHROMATE TRANSPORT PROTEIN-RELATED"/>
    <property type="match status" value="1"/>
</dbReference>
<dbReference type="EMBL" id="JANFZH010000038">
    <property type="protein sequence ID" value="MCQ4841129.1"/>
    <property type="molecule type" value="Genomic_DNA"/>
</dbReference>
<evidence type="ECO:0000256" key="3">
    <source>
        <dbReference type="ARBA" id="ARBA00022475"/>
    </source>
</evidence>
<comment type="caution">
    <text evidence="8">The sequence shown here is derived from an EMBL/GenBank/DDBJ whole genome shotgun (WGS) entry which is preliminary data.</text>
</comment>
<gene>
    <name evidence="8" type="ORF">NE695_14535</name>
</gene>
<name>A0ABT1S2J0_9FIRM</name>
<dbReference type="PANTHER" id="PTHR43663:SF2">
    <property type="entry name" value="CHROMATE TRANSPORT PROTEIN-RELATED"/>
    <property type="match status" value="1"/>
</dbReference>
<evidence type="ECO:0000256" key="5">
    <source>
        <dbReference type="ARBA" id="ARBA00022989"/>
    </source>
</evidence>
<feature type="transmembrane region" description="Helical" evidence="7">
    <location>
        <begin position="48"/>
        <end position="69"/>
    </location>
</feature>
<evidence type="ECO:0000313" key="8">
    <source>
        <dbReference type="EMBL" id="MCQ4841129.1"/>
    </source>
</evidence>